<evidence type="ECO:0000313" key="2">
    <source>
        <dbReference type="EMBL" id="ROP27974.1"/>
    </source>
</evidence>
<accession>A0A3N1GCU0</accession>
<evidence type="ECO:0000256" key="1">
    <source>
        <dbReference type="SAM" id="MobiDB-lite"/>
    </source>
</evidence>
<protein>
    <submittedName>
        <fullName evidence="2">Uncharacterized protein</fullName>
    </submittedName>
</protein>
<comment type="caution">
    <text evidence="2">The sequence shown here is derived from an EMBL/GenBank/DDBJ whole genome shotgun (WGS) entry which is preliminary data.</text>
</comment>
<sequence length="42" mass="4493">MAGDVYPVEPGLVYAPERRPDPDDEWPGDPAESMPAAVAVKP</sequence>
<dbReference type="Proteomes" id="UP000271683">
    <property type="component" value="Unassembled WGS sequence"/>
</dbReference>
<dbReference type="AlphaFoldDB" id="A0A3N1GCU0"/>
<dbReference type="RefSeq" id="WP_280526123.1">
    <property type="nucleotide sequence ID" value="NZ_RJKL01000001.1"/>
</dbReference>
<organism evidence="2 3">
    <name type="scientific">Couchioplanes caeruleus</name>
    <dbReference type="NCBI Taxonomy" id="56438"/>
    <lineage>
        <taxon>Bacteria</taxon>
        <taxon>Bacillati</taxon>
        <taxon>Actinomycetota</taxon>
        <taxon>Actinomycetes</taxon>
        <taxon>Micromonosporales</taxon>
        <taxon>Micromonosporaceae</taxon>
        <taxon>Couchioplanes</taxon>
    </lineage>
</organism>
<feature type="region of interest" description="Disordered" evidence="1">
    <location>
        <begin position="1"/>
        <end position="42"/>
    </location>
</feature>
<reference evidence="2 3" key="1">
    <citation type="submission" date="2018-11" db="EMBL/GenBank/DDBJ databases">
        <title>Sequencing the genomes of 1000 actinobacteria strains.</title>
        <authorList>
            <person name="Klenk H.-P."/>
        </authorList>
    </citation>
    <scope>NUCLEOTIDE SEQUENCE [LARGE SCALE GENOMIC DNA]</scope>
    <source>
        <strain evidence="2 3">DSM 43634</strain>
    </source>
</reference>
<dbReference type="EMBL" id="RJKL01000001">
    <property type="protein sequence ID" value="ROP27974.1"/>
    <property type="molecule type" value="Genomic_DNA"/>
</dbReference>
<evidence type="ECO:0000313" key="3">
    <source>
        <dbReference type="Proteomes" id="UP000271683"/>
    </source>
</evidence>
<name>A0A3N1GCU0_9ACTN</name>
<proteinExistence type="predicted"/>
<gene>
    <name evidence="2" type="ORF">EDD30_0673</name>
</gene>